<keyword evidence="1" id="KW-0479">Metal-binding</keyword>
<evidence type="ECO:0000256" key="6">
    <source>
        <dbReference type="ARBA" id="ARBA00023242"/>
    </source>
</evidence>
<dbReference type="CDD" id="cd12148">
    <property type="entry name" value="fungal_TF_MHR"/>
    <property type="match status" value="1"/>
</dbReference>
<keyword evidence="4" id="KW-0238">DNA-binding</keyword>
<dbReference type="OrthoDB" id="2154091at2759"/>
<dbReference type="GO" id="GO:0008270">
    <property type="term" value="F:zinc ion binding"/>
    <property type="evidence" value="ECO:0007669"/>
    <property type="project" value="InterPro"/>
</dbReference>
<keyword evidence="5" id="KW-0804">Transcription</keyword>
<dbReference type="GO" id="GO:0003677">
    <property type="term" value="F:DNA binding"/>
    <property type="evidence" value="ECO:0007669"/>
    <property type="project" value="UniProtKB-KW"/>
</dbReference>
<dbReference type="InterPro" id="IPR007219">
    <property type="entry name" value="XnlR_reg_dom"/>
</dbReference>
<evidence type="ECO:0000256" key="1">
    <source>
        <dbReference type="ARBA" id="ARBA00022723"/>
    </source>
</evidence>
<feature type="domain" description="Xylanolytic transcriptional activator regulatory" evidence="7">
    <location>
        <begin position="254"/>
        <end position="330"/>
    </location>
</feature>
<dbReference type="InterPro" id="IPR051615">
    <property type="entry name" value="Transcr_Regulatory_Elem"/>
</dbReference>
<keyword evidence="6" id="KW-0539">Nucleus</keyword>
<gene>
    <name evidence="8" type="ORF">ASPFODRAFT_60880</name>
</gene>
<dbReference type="EMBL" id="KV878241">
    <property type="protein sequence ID" value="OJZ86945.1"/>
    <property type="molecule type" value="Genomic_DNA"/>
</dbReference>
<evidence type="ECO:0000256" key="5">
    <source>
        <dbReference type="ARBA" id="ARBA00023163"/>
    </source>
</evidence>
<accession>A0A1M3TJM0</accession>
<dbReference type="AlphaFoldDB" id="A0A1M3TJM0"/>
<dbReference type="VEuPathDB" id="FungiDB:ASPFODRAFT_60880"/>
<evidence type="ECO:0000256" key="3">
    <source>
        <dbReference type="ARBA" id="ARBA00023015"/>
    </source>
</evidence>
<dbReference type="GO" id="GO:0006351">
    <property type="term" value="P:DNA-templated transcription"/>
    <property type="evidence" value="ECO:0007669"/>
    <property type="project" value="InterPro"/>
</dbReference>
<dbReference type="Pfam" id="PF04082">
    <property type="entry name" value="Fungal_trans"/>
    <property type="match status" value="1"/>
</dbReference>
<dbReference type="Proteomes" id="UP000184063">
    <property type="component" value="Unassembled WGS sequence"/>
</dbReference>
<evidence type="ECO:0000313" key="9">
    <source>
        <dbReference type="Proteomes" id="UP000184063"/>
    </source>
</evidence>
<dbReference type="PANTHER" id="PTHR31313">
    <property type="entry name" value="TY1 ENHANCER ACTIVATOR"/>
    <property type="match status" value="1"/>
</dbReference>
<evidence type="ECO:0000259" key="7">
    <source>
        <dbReference type="SMART" id="SM00906"/>
    </source>
</evidence>
<dbReference type="PANTHER" id="PTHR31313:SF81">
    <property type="entry name" value="TY1 ENHANCER ACTIVATOR"/>
    <property type="match status" value="1"/>
</dbReference>
<keyword evidence="2" id="KW-0862">Zinc</keyword>
<organism evidence="8 9">
    <name type="scientific">Aspergillus luchuensis (strain CBS 106.47)</name>
    <dbReference type="NCBI Taxonomy" id="1137211"/>
    <lineage>
        <taxon>Eukaryota</taxon>
        <taxon>Fungi</taxon>
        <taxon>Dikarya</taxon>
        <taxon>Ascomycota</taxon>
        <taxon>Pezizomycotina</taxon>
        <taxon>Eurotiomycetes</taxon>
        <taxon>Eurotiomycetidae</taxon>
        <taxon>Eurotiales</taxon>
        <taxon>Aspergillaceae</taxon>
        <taxon>Aspergillus</taxon>
        <taxon>Aspergillus subgen. Circumdati</taxon>
    </lineage>
</organism>
<proteinExistence type="predicted"/>
<dbReference type="SMART" id="SM00906">
    <property type="entry name" value="Fungal_trans"/>
    <property type="match status" value="1"/>
</dbReference>
<keyword evidence="3" id="KW-0805">Transcription regulation</keyword>
<evidence type="ECO:0000256" key="4">
    <source>
        <dbReference type="ARBA" id="ARBA00023125"/>
    </source>
</evidence>
<sequence>MIAGCDPDPEYSVMGRSPFAKSVKEKIANVDTHIILRSESWPPTKCYIHALHSRIAFLEHQLAAAHNGAEQGEFLGLGSDEEILKTASLEPASHSFSGFRREFRISGAYGLFYPRELGEQQRSSSGVGILENVESVSEELFLLFPDAQSQLLDDFWTWRNTWPVLVHEPLFHKDLTSGGVKIYATPTLSAAMLAFSSQYASDAQLSVWRTSGEALAKHAKSKILAQIEYPSLDIVLAAAIIALRELAVDNLSSASQYIGIAFRHSLTLGLHVETPTIDGLTQGSQEVLEARSLAWWGVWLLERHISHILGQPSALRDGDMRPGPVPILSSVEYRLWSVSDKSDPELAFSSMSNFQYACQLVRMVSPVLDEIHTLASPLSIHEKEEKATKTHVSMSEFYNNLPSHLRLPATATKQLSPPVYQFKYTILGDRNEGNFYPLENLSPFAVHSLATSSLVHLLNADSADATLSQRTTHLYRLNIRFLGQMSSTNYGSNRAIKALTSLECEGDALIQPNATKLSVRDRGADGNSSVSAGQRGTPTTALESMNIFGHIDSMENAFDWFQLPLNEQLFFDDVIESTLWEDVCESHDPMGGLPPLHGSL</sequence>
<name>A0A1M3TJM0_ASPLC</name>
<evidence type="ECO:0000313" key="8">
    <source>
        <dbReference type="EMBL" id="OJZ86945.1"/>
    </source>
</evidence>
<protein>
    <recommendedName>
        <fullName evidence="7">Xylanolytic transcriptional activator regulatory domain-containing protein</fullName>
    </recommendedName>
</protein>
<evidence type="ECO:0000256" key="2">
    <source>
        <dbReference type="ARBA" id="ARBA00022833"/>
    </source>
</evidence>
<reference evidence="9" key="1">
    <citation type="journal article" date="2017" name="Genome Biol.">
        <title>Comparative genomics reveals high biological diversity and specific adaptations in the industrially and medically important fungal genus Aspergillus.</title>
        <authorList>
            <person name="de Vries R.P."/>
            <person name="Riley R."/>
            <person name="Wiebenga A."/>
            <person name="Aguilar-Osorio G."/>
            <person name="Amillis S."/>
            <person name="Uchima C.A."/>
            <person name="Anderluh G."/>
            <person name="Asadollahi M."/>
            <person name="Askin M."/>
            <person name="Barry K."/>
            <person name="Battaglia E."/>
            <person name="Bayram O."/>
            <person name="Benocci T."/>
            <person name="Braus-Stromeyer S.A."/>
            <person name="Caldana C."/>
            <person name="Canovas D."/>
            <person name="Cerqueira G.C."/>
            <person name="Chen F."/>
            <person name="Chen W."/>
            <person name="Choi C."/>
            <person name="Clum A."/>
            <person name="Dos Santos R.A."/>
            <person name="Damasio A.R."/>
            <person name="Diallinas G."/>
            <person name="Emri T."/>
            <person name="Fekete E."/>
            <person name="Flipphi M."/>
            <person name="Freyberg S."/>
            <person name="Gallo A."/>
            <person name="Gournas C."/>
            <person name="Habgood R."/>
            <person name="Hainaut M."/>
            <person name="Harispe M.L."/>
            <person name="Henrissat B."/>
            <person name="Hilden K.S."/>
            <person name="Hope R."/>
            <person name="Hossain A."/>
            <person name="Karabika E."/>
            <person name="Karaffa L."/>
            <person name="Karanyi Z."/>
            <person name="Krasevec N."/>
            <person name="Kuo A."/>
            <person name="Kusch H."/>
            <person name="LaButti K."/>
            <person name="Lagendijk E.L."/>
            <person name="Lapidus A."/>
            <person name="Levasseur A."/>
            <person name="Lindquist E."/>
            <person name="Lipzen A."/>
            <person name="Logrieco A.F."/>
            <person name="MacCabe A."/>
            <person name="Maekelae M.R."/>
            <person name="Malavazi I."/>
            <person name="Melin P."/>
            <person name="Meyer V."/>
            <person name="Mielnichuk N."/>
            <person name="Miskei M."/>
            <person name="Molnar A.P."/>
            <person name="Mule G."/>
            <person name="Ngan C.Y."/>
            <person name="Orejas M."/>
            <person name="Orosz E."/>
            <person name="Ouedraogo J.P."/>
            <person name="Overkamp K.M."/>
            <person name="Park H.-S."/>
            <person name="Perrone G."/>
            <person name="Piumi F."/>
            <person name="Punt P.J."/>
            <person name="Ram A.F."/>
            <person name="Ramon A."/>
            <person name="Rauscher S."/>
            <person name="Record E."/>
            <person name="Riano-Pachon D.M."/>
            <person name="Robert V."/>
            <person name="Roehrig J."/>
            <person name="Ruller R."/>
            <person name="Salamov A."/>
            <person name="Salih N.S."/>
            <person name="Samson R.A."/>
            <person name="Sandor E."/>
            <person name="Sanguinetti M."/>
            <person name="Schuetze T."/>
            <person name="Sepcic K."/>
            <person name="Shelest E."/>
            <person name="Sherlock G."/>
            <person name="Sophianopoulou V."/>
            <person name="Squina F.M."/>
            <person name="Sun H."/>
            <person name="Susca A."/>
            <person name="Todd R.B."/>
            <person name="Tsang A."/>
            <person name="Unkles S.E."/>
            <person name="van de Wiele N."/>
            <person name="van Rossen-Uffink D."/>
            <person name="Oliveira J.V."/>
            <person name="Vesth T.C."/>
            <person name="Visser J."/>
            <person name="Yu J.-H."/>
            <person name="Zhou M."/>
            <person name="Andersen M.R."/>
            <person name="Archer D.B."/>
            <person name="Baker S.E."/>
            <person name="Benoit I."/>
            <person name="Brakhage A.A."/>
            <person name="Braus G.H."/>
            <person name="Fischer R."/>
            <person name="Frisvad J.C."/>
            <person name="Goldman G.H."/>
            <person name="Houbraken J."/>
            <person name="Oakley B."/>
            <person name="Pocsi I."/>
            <person name="Scazzocchio C."/>
            <person name="Seiboth B."/>
            <person name="vanKuyk P.A."/>
            <person name="Wortman J."/>
            <person name="Dyer P.S."/>
            <person name="Grigoriev I.V."/>
        </authorList>
    </citation>
    <scope>NUCLEOTIDE SEQUENCE [LARGE SCALE GENOMIC DNA]</scope>
    <source>
        <strain evidence="9">CBS 106.47</strain>
    </source>
</reference>